<dbReference type="Proteomes" id="UP000002215">
    <property type="component" value="Chromosome"/>
</dbReference>
<name>A0A979G5A2_CHIPD</name>
<dbReference type="InterPro" id="IPR036034">
    <property type="entry name" value="PDZ_sf"/>
</dbReference>
<protein>
    <submittedName>
        <fullName evidence="2">Peptidase S41</fullName>
    </submittedName>
</protein>
<dbReference type="InterPro" id="IPR041613">
    <property type="entry name" value="Pept_S41_N"/>
</dbReference>
<dbReference type="InterPro" id="IPR005151">
    <property type="entry name" value="Tail-specific_protease"/>
</dbReference>
<dbReference type="Gene3D" id="3.30.750.170">
    <property type="match status" value="1"/>
</dbReference>
<reference evidence="3" key="1">
    <citation type="submission" date="2009-08" db="EMBL/GenBank/DDBJ databases">
        <title>The complete genome of Chitinophaga pinensis DSM 2588.</title>
        <authorList>
            <consortium name="US DOE Joint Genome Institute (JGI-PGF)"/>
            <person name="Lucas S."/>
            <person name="Copeland A."/>
            <person name="Lapidus A."/>
            <person name="Glavina del Rio T."/>
            <person name="Dalin E."/>
            <person name="Tice H."/>
            <person name="Bruce D."/>
            <person name="Goodwin L."/>
            <person name="Pitluck S."/>
            <person name="Kyrpides N."/>
            <person name="Mavromatis K."/>
            <person name="Ivanova N."/>
            <person name="Mikhailova N."/>
            <person name="Sims D."/>
            <person name="Meinche L."/>
            <person name="Brettin T."/>
            <person name="Detter J.C."/>
            <person name="Han C."/>
            <person name="Larimer F."/>
            <person name="Land M."/>
            <person name="Hauser L."/>
            <person name="Markowitz V."/>
            <person name="Cheng J.-F."/>
            <person name="Hugenholtz P."/>
            <person name="Woyke T."/>
            <person name="Wu D."/>
            <person name="Spring S."/>
            <person name="Klenk H.-P."/>
            <person name="Eisen J.A."/>
        </authorList>
    </citation>
    <scope>NUCLEOTIDE SEQUENCE [LARGE SCALE GENOMIC DNA]</scope>
    <source>
        <strain evidence="3">ATCC 43595 / DSM 2588 / LMG 13176 / NBRC 15968 / NCIMB 11800 / UQM 2034</strain>
    </source>
</reference>
<dbReference type="GO" id="GO:0006508">
    <property type="term" value="P:proteolysis"/>
    <property type="evidence" value="ECO:0007669"/>
    <property type="project" value="InterPro"/>
</dbReference>
<accession>A0A979G5A2</accession>
<dbReference type="Pfam" id="PF17820">
    <property type="entry name" value="PDZ_6"/>
    <property type="match status" value="1"/>
</dbReference>
<gene>
    <name evidence="2" type="ordered locus">Cpin_3599</name>
</gene>
<reference evidence="2 3" key="2">
    <citation type="journal article" date="2010" name="Stand. Genomic Sci.">
        <title>Complete genome sequence of Chitinophaga pinensis type strain (UQM 2034).</title>
        <authorList>
            <person name="Glavina Del Rio T."/>
            <person name="Abt B."/>
            <person name="Spring S."/>
            <person name="Lapidus A."/>
            <person name="Nolan M."/>
            <person name="Tice H."/>
            <person name="Copeland A."/>
            <person name="Cheng J.F."/>
            <person name="Chen F."/>
            <person name="Bruce D."/>
            <person name="Goodwin L."/>
            <person name="Pitluck S."/>
            <person name="Ivanova N."/>
            <person name="Mavromatis K."/>
            <person name="Mikhailova N."/>
            <person name="Pati A."/>
            <person name="Chen A."/>
            <person name="Palaniappan K."/>
            <person name="Land M."/>
            <person name="Hauser L."/>
            <person name="Chang Y.J."/>
            <person name="Jeffries C.D."/>
            <person name="Chain P."/>
            <person name="Saunders E."/>
            <person name="Detter J.C."/>
            <person name="Brettin T."/>
            <person name="Rohde M."/>
            <person name="Goker M."/>
            <person name="Bristow J."/>
            <person name="Eisen J.A."/>
            <person name="Markowitz V."/>
            <person name="Hugenholtz P."/>
            <person name="Kyrpides N.C."/>
            <person name="Klenk H.P."/>
            <person name="Lucas S."/>
        </authorList>
    </citation>
    <scope>NUCLEOTIDE SEQUENCE [LARGE SCALE GENOMIC DNA]</scope>
    <source>
        <strain evidence="3">ATCC 43595 / DSM 2588 / LMG 13176 / NBRC 15968 / NCIMB 11800 / UQM 2034</strain>
    </source>
</reference>
<evidence type="ECO:0000313" key="2">
    <source>
        <dbReference type="EMBL" id="ACU61062.1"/>
    </source>
</evidence>
<dbReference type="PROSITE" id="PS50106">
    <property type="entry name" value="PDZ"/>
    <property type="match status" value="1"/>
</dbReference>
<dbReference type="GO" id="GO:0030288">
    <property type="term" value="C:outer membrane-bounded periplasmic space"/>
    <property type="evidence" value="ECO:0007669"/>
    <property type="project" value="TreeGrafter"/>
</dbReference>
<dbReference type="Gene3D" id="2.30.42.10">
    <property type="match status" value="1"/>
</dbReference>
<dbReference type="InterPro" id="IPR029045">
    <property type="entry name" value="ClpP/crotonase-like_dom_sf"/>
</dbReference>
<dbReference type="Pfam" id="PF18294">
    <property type="entry name" value="Pept_S41_N"/>
    <property type="match status" value="1"/>
</dbReference>
<dbReference type="AlphaFoldDB" id="A0A979G5A2"/>
<dbReference type="PANTHER" id="PTHR32060">
    <property type="entry name" value="TAIL-SPECIFIC PROTEASE"/>
    <property type="match status" value="1"/>
</dbReference>
<dbReference type="GO" id="GO:0008236">
    <property type="term" value="F:serine-type peptidase activity"/>
    <property type="evidence" value="ECO:0007669"/>
    <property type="project" value="InterPro"/>
</dbReference>
<organism evidence="2 3">
    <name type="scientific">Chitinophaga pinensis (strain ATCC 43595 / DSM 2588 / LMG 13176 / NBRC 15968 / NCIMB 11800 / UQM 2034)</name>
    <dbReference type="NCBI Taxonomy" id="485918"/>
    <lineage>
        <taxon>Bacteria</taxon>
        <taxon>Pseudomonadati</taxon>
        <taxon>Bacteroidota</taxon>
        <taxon>Chitinophagia</taxon>
        <taxon>Chitinophagales</taxon>
        <taxon>Chitinophagaceae</taxon>
        <taxon>Chitinophaga</taxon>
    </lineage>
</organism>
<feature type="domain" description="PDZ" evidence="1">
    <location>
        <begin position="74"/>
        <end position="128"/>
    </location>
</feature>
<dbReference type="CDD" id="cd07561">
    <property type="entry name" value="Peptidase_S41_CPP_like"/>
    <property type="match status" value="1"/>
</dbReference>
<sequence length="406" mass="43919">MRVYYYWNDQLPARPAADPDARKFLAGLLHPADRFSYLLDPDHPLTAYSSFAYYGLEYAFTQLKEAGDRWVGTVTLAVPGGSAAAQGLKRGDLFTAVNGQELTASSAEALHQVLKEGKGVTLNTVRLEDGQLKEAASIMLPPTHFTEQPVYLAKVFGEGTQKTGYLFYNYFDGRFDQQLLDSLYKLKQAGISSLILDLRYNPGGDVSSAALIGAVVAPVQASALFVTYKANRNGGTINSSFQDALNDAPYPYTFEELASYRLSLNKLIILTSAGTASAAELLVNNLSPYMEVVQIGGKTMGKDMASFAISDQGATPKVNYTLFPLVFKLYNALGKGDYSAGLTPGIVADEFARLPLRALGDEKDVLIEAALDNAGGRIAGKMLPGRSVSASSEARSRFFPPIIKKR</sequence>
<dbReference type="Gene3D" id="3.90.226.10">
    <property type="entry name" value="2-enoyl-CoA Hydratase, Chain A, domain 1"/>
    <property type="match status" value="1"/>
</dbReference>
<dbReference type="InterPro" id="IPR041489">
    <property type="entry name" value="PDZ_6"/>
</dbReference>
<dbReference type="GO" id="GO:0004175">
    <property type="term" value="F:endopeptidase activity"/>
    <property type="evidence" value="ECO:0007669"/>
    <property type="project" value="TreeGrafter"/>
</dbReference>
<dbReference type="SUPFAM" id="SSF52096">
    <property type="entry name" value="ClpP/crotonase"/>
    <property type="match status" value="1"/>
</dbReference>
<dbReference type="InterPro" id="IPR001478">
    <property type="entry name" value="PDZ"/>
</dbReference>
<dbReference type="PANTHER" id="PTHR32060:SF30">
    <property type="entry name" value="CARBOXY-TERMINAL PROCESSING PROTEASE CTPA"/>
    <property type="match status" value="1"/>
</dbReference>
<evidence type="ECO:0000313" key="3">
    <source>
        <dbReference type="Proteomes" id="UP000002215"/>
    </source>
</evidence>
<dbReference type="KEGG" id="cpi:Cpin_3599"/>
<dbReference type="EMBL" id="CP001699">
    <property type="protein sequence ID" value="ACU61062.1"/>
    <property type="molecule type" value="Genomic_DNA"/>
</dbReference>
<evidence type="ECO:0000259" key="1">
    <source>
        <dbReference type="PROSITE" id="PS50106"/>
    </source>
</evidence>
<proteinExistence type="predicted"/>
<dbReference type="GO" id="GO:0007165">
    <property type="term" value="P:signal transduction"/>
    <property type="evidence" value="ECO:0007669"/>
    <property type="project" value="TreeGrafter"/>
</dbReference>
<dbReference type="SUPFAM" id="SSF50156">
    <property type="entry name" value="PDZ domain-like"/>
    <property type="match status" value="1"/>
</dbReference>
<dbReference type="SMART" id="SM00228">
    <property type="entry name" value="PDZ"/>
    <property type="match status" value="1"/>
</dbReference>
<dbReference type="Pfam" id="PF03572">
    <property type="entry name" value="Peptidase_S41"/>
    <property type="match status" value="1"/>
</dbReference>